<name>A0A517VZH5_9PLAN</name>
<organism evidence="1 2">
    <name type="scientific">Gimesia aquarii</name>
    <dbReference type="NCBI Taxonomy" id="2527964"/>
    <lineage>
        <taxon>Bacteria</taxon>
        <taxon>Pseudomonadati</taxon>
        <taxon>Planctomycetota</taxon>
        <taxon>Planctomycetia</taxon>
        <taxon>Planctomycetales</taxon>
        <taxon>Planctomycetaceae</taxon>
        <taxon>Gimesia</taxon>
    </lineage>
</organism>
<sequence length="441" mass="48448">MFSIDRMMRNCQGLSRRAFLQVGSLPLLNLSLPRLLEARATGSAKKDINCILLWTNGGMSNIDTFDMKPEAPVEFRGEFQQISSNIPEMPVCEHLPRMARVMDKVCLVKSIAHTMSGDHAAATHYMLTGYPQRPDPTGEPSGVVVFPSFGSVVGHEKGWKQAIPPNVVLGGKLLYSGAGYLGSAFDPLWIRADPNAKNFQIRDVSVAESLQKRMQRRQQMLTRLDTWQRQKELSGAVAEKGEFYRQAFDLITSSAAKKAFKLDEEPAKLRDRYGRTRGGQGALLARRLIESGVRFVTVNLDGWDTHDKNFIELKSPLLPTLDQAWSALLEDLETRGLLDSTLVICAGEFGRTPKVNGAAGRDHYAPCNVVGLSGAGTAMGSVIGRTNSRCEHVVGQTNDTLDYAATIFRILGIDGSKEYHTEDGRPVFLNNGGKPIKGVIA</sequence>
<dbReference type="InterPro" id="IPR010869">
    <property type="entry name" value="DUF1501"/>
</dbReference>
<dbReference type="EMBL" id="CP037920">
    <property type="protein sequence ID" value="QDT98413.1"/>
    <property type="molecule type" value="Genomic_DNA"/>
</dbReference>
<gene>
    <name evidence="1" type="ORF">V144x_39000</name>
</gene>
<dbReference type="KEGG" id="gaw:V144x_39000"/>
<dbReference type="AlphaFoldDB" id="A0A517VZH5"/>
<evidence type="ECO:0000313" key="1">
    <source>
        <dbReference type="EMBL" id="QDT98413.1"/>
    </source>
</evidence>
<protein>
    <recommendedName>
        <fullName evidence="3">DUF1501 domain-containing protein</fullName>
    </recommendedName>
</protein>
<dbReference type="PANTHER" id="PTHR43737:SF1">
    <property type="entry name" value="DUF1501 DOMAIN-CONTAINING PROTEIN"/>
    <property type="match status" value="1"/>
</dbReference>
<reference evidence="1 2" key="1">
    <citation type="submission" date="2019-03" db="EMBL/GenBank/DDBJ databases">
        <title>Deep-cultivation of Planctomycetes and their phenomic and genomic characterization uncovers novel biology.</title>
        <authorList>
            <person name="Wiegand S."/>
            <person name="Jogler M."/>
            <person name="Boedeker C."/>
            <person name="Pinto D."/>
            <person name="Vollmers J."/>
            <person name="Rivas-Marin E."/>
            <person name="Kohn T."/>
            <person name="Peeters S.H."/>
            <person name="Heuer A."/>
            <person name="Rast P."/>
            <person name="Oberbeckmann S."/>
            <person name="Bunk B."/>
            <person name="Jeske O."/>
            <person name="Meyerdierks A."/>
            <person name="Storesund J.E."/>
            <person name="Kallscheuer N."/>
            <person name="Luecker S."/>
            <person name="Lage O.M."/>
            <person name="Pohl T."/>
            <person name="Merkel B.J."/>
            <person name="Hornburger P."/>
            <person name="Mueller R.-W."/>
            <person name="Bruemmer F."/>
            <person name="Labrenz M."/>
            <person name="Spormann A.M."/>
            <person name="Op den Camp H."/>
            <person name="Overmann J."/>
            <person name="Amann R."/>
            <person name="Jetten M.S.M."/>
            <person name="Mascher T."/>
            <person name="Medema M.H."/>
            <person name="Devos D.P."/>
            <person name="Kaster A.-K."/>
            <person name="Ovreas L."/>
            <person name="Rohde M."/>
            <person name="Galperin M.Y."/>
            <person name="Jogler C."/>
        </authorList>
    </citation>
    <scope>NUCLEOTIDE SEQUENCE [LARGE SCALE GENOMIC DNA]</scope>
    <source>
        <strain evidence="1 2">V144</strain>
    </source>
</reference>
<dbReference type="RefSeq" id="WP_144987045.1">
    <property type="nucleotide sequence ID" value="NZ_CP037920.1"/>
</dbReference>
<dbReference type="PANTHER" id="PTHR43737">
    <property type="entry name" value="BLL7424 PROTEIN"/>
    <property type="match status" value="1"/>
</dbReference>
<dbReference type="InterPro" id="IPR017850">
    <property type="entry name" value="Alkaline_phosphatase_core_sf"/>
</dbReference>
<evidence type="ECO:0000313" key="2">
    <source>
        <dbReference type="Proteomes" id="UP000318704"/>
    </source>
</evidence>
<dbReference type="Proteomes" id="UP000318704">
    <property type="component" value="Chromosome"/>
</dbReference>
<dbReference type="Pfam" id="PF07394">
    <property type="entry name" value="DUF1501"/>
    <property type="match status" value="1"/>
</dbReference>
<accession>A0A517VZH5</accession>
<evidence type="ECO:0008006" key="3">
    <source>
        <dbReference type="Google" id="ProtNLM"/>
    </source>
</evidence>
<proteinExistence type="predicted"/>
<dbReference type="SUPFAM" id="SSF53649">
    <property type="entry name" value="Alkaline phosphatase-like"/>
    <property type="match status" value="1"/>
</dbReference>